<dbReference type="GO" id="GO:0035243">
    <property type="term" value="F:protein-arginine omega-N symmetric methyltransferase activity"/>
    <property type="evidence" value="ECO:0007669"/>
    <property type="project" value="TreeGrafter"/>
</dbReference>
<reference evidence="3" key="1">
    <citation type="submission" date="2021-06" db="EMBL/GenBank/DDBJ databases">
        <title>Elioraea tepida, sp. nov., a moderately thermophilic aerobic anoxygenic phototrophic bacterium isolated from an alkaline siliceous hot spring mat community in Yellowstone National Park, WY, USA.</title>
        <authorList>
            <person name="Saini M.K."/>
            <person name="Yoshida S."/>
            <person name="Sebastian A."/>
            <person name="Hirose S."/>
            <person name="Hara E."/>
            <person name="Tamaki H."/>
            <person name="Soulier N.T."/>
            <person name="Albert I."/>
            <person name="Hanada S."/>
            <person name="Bryant D.A."/>
            <person name="Tank M."/>
        </authorList>
    </citation>
    <scope>NUCLEOTIDE SEQUENCE</scope>
    <source>
        <strain evidence="3">MS-P2</strain>
    </source>
</reference>
<keyword evidence="4" id="KW-1185">Reference proteome</keyword>
<dbReference type="RefSeq" id="WP_218286898.1">
    <property type="nucleotide sequence ID" value="NZ_CP076448.1"/>
</dbReference>
<keyword evidence="1 3" id="KW-0489">Methyltransferase</keyword>
<evidence type="ECO:0000313" key="4">
    <source>
        <dbReference type="Proteomes" id="UP000694001"/>
    </source>
</evidence>
<dbReference type="KEGG" id="elio:KO353_06500"/>
<gene>
    <name evidence="3" type="ORF">KO353_06500</name>
</gene>
<evidence type="ECO:0000256" key="1">
    <source>
        <dbReference type="ARBA" id="ARBA00022603"/>
    </source>
</evidence>
<organism evidence="3 4">
    <name type="scientific">Elioraea tepida</name>
    <dbReference type="NCBI Taxonomy" id="2843330"/>
    <lineage>
        <taxon>Bacteria</taxon>
        <taxon>Pseudomonadati</taxon>
        <taxon>Pseudomonadota</taxon>
        <taxon>Alphaproteobacteria</taxon>
        <taxon>Acetobacterales</taxon>
        <taxon>Elioraeaceae</taxon>
        <taxon>Elioraea</taxon>
    </lineage>
</organism>
<name>A0A975U3N8_9PROT</name>
<dbReference type="PANTHER" id="PTHR12049">
    <property type="entry name" value="PROTEIN ARGININE METHYLTRANSFERASE NDUFAF7, MITOCHONDRIAL"/>
    <property type="match status" value="1"/>
</dbReference>
<protein>
    <submittedName>
        <fullName evidence="3">SAM-dependent methyltransferase</fullName>
        <ecNumber evidence="3">2.1.1.-</ecNumber>
    </submittedName>
</protein>
<proteinExistence type="predicted"/>
<dbReference type="GO" id="GO:0032259">
    <property type="term" value="P:methylation"/>
    <property type="evidence" value="ECO:0007669"/>
    <property type="project" value="UniProtKB-KW"/>
</dbReference>
<dbReference type="EMBL" id="CP076448">
    <property type="protein sequence ID" value="QXM25846.1"/>
    <property type="molecule type" value="Genomic_DNA"/>
</dbReference>
<sequence>MRPTQAIAGSAPVRLDRFMADANAAYYAARDPFGRAGDFITAPEITQAFGELLGLWAAAVWEEMGAPAPVILAELGPGRGTLMADALRAVARAAPRFRDTLRLHLVETSPRLRAAQADRLGGAVAAWHEDPLSLPPGPLILIANEFLDALPIRRFLREGGAWREVAVVSEGGRHRFVTVPAEPPEDIRALGGGEVCEAARDLAAWLGARLAASGGAALFLDYGPADVTPVDSLQAVRGHARADPLESPGSADLTAHVDWRAVAAAARAAGAAVQGPVPQGEFLRRLGLPERTAILCRNAAPGVARSLQAGARRLMDPDAMGLLVKALAVCDPRLPLLPGFAP</sequence>
<evidence type="ECO:0000256" key="2">
    <source>
        <dbReference type="ARBA" id="ARBA00022679"/>
    </source>
</evidence>
<dbReference type="Proteomes" id="UP000694001">
    <property type="component" value="Chromosome"/>
</dbReference>
<dbReference type="Pfam" id="PF02636">
    <property type="entry name" value="Methyltransf_28"/>
    <property type="match status" value="1"/>
</dbReference>
<dbReference type="EC" id="2.1.1.-" evidence="3"/>
<dbReference type="PANTHER" id="PTHR12049:SF7">
    <property type="entry name" value="PROTEIN ARGININE METHYLTRANSFERASE NDUFAF7, MITOCHONDRIAL"/>
    <property type="match status" value="1"/>
</dbReference>
<dbReference type="AlphaFoldDB" id="A0A975U3N8"/>
<dbReference type="InterPro" id="IPR003788">
    <property type="entry name" value="NDUFAF7"/>
</dbReference>
<keyword evidence="2 3" id="KW-0808">Transferase</keyword>
<accession>A0A975U3N8</accession>
<evidence type="ECO:0000313" key="3">
    <source>
        <dbReference type="EMBL" id="QXM25846.1"/>
    </source>
</evidence>